<comment type="similarity">
    <text evidence="1 5">Belongs to the adaptor complexes medium subunit family. Delta-COP subfamily.</text>
</comment>
<evidence type="ECO:0000313" key="8">
    <source>
        <dbReference type="EMBL" id="CAD9681951.1"/>
    </source>
</evidence>
<dbReference type="AlphaFoldDB" id="A0A7S2WEI6"/>
<comment type="function">
    <text evidence="5">The coatomer is a cytosolic protein complex that binds to dilysine motifs and reversibly associates with Golgi non-clathrin-coated vesicles, which further mediate biosynthetic protein transport from the ER, via the Golgi up to the trans Golgi network. Coatomer complex is required for budding from Golgi membranes, and is essential for the retrograde Golgi-to-ER transport of dilysine-tagged proteins.</text>
</comment>
<protein>
    <recommendedName>
        <fullName evidence="5">Coatomer subunit delta</fullName>
    </recommendedName>
</protein>
<dbReference type="InterPro" id="IPR027059">
    <property type="entry name" value="Coatomer_dsu"/>
</dbReference>
<comment type="subunit">
    <text evidence="5">Oligomeric complex that consists of at least the alpha, beta, beta', gamma, delta, epsilon and zeta subunits.</text>
</comment>
<keyword evidence="4 5" id="KW-0653">Protein transport</keyword>
<dbReference type="EMBL" id="HBHI01019358">
    <property type="protein sequence ID" value="CAD9681951.1"/>
    <property type="molecule type" value="Transcribed_RNA"/>
</dbReference>
<keyword evidence="3 5" id="KW-0963">Cytoplasm</keyword>
<keyword evidence="5" id="KW-0472">Membrane</keyword>
<evidence type="ECO:0000256" key="3">
    <source>
        <dbReference type="ARBA" id="ARBA00022490"/>
    </source>
</evidence>
<dbReference type="GO" id="GO:0006890">
    <property type="term" value="P:retrograde vesicle-mediated transport, Golgi to endoplasmic reticulum"/>
    <property type="evidence" value="ECO:0007669"/>
    <property type="project" value="UniProtKB-UniRule"/>
</dbReference>
<dbReference type="PROSITE" id="PS51072">
    <property type="entry name" value="MHD"/>
    <property type="match status" value="1"/>
</dbReference>
<evidence type="ECO:0000259" key="7">
    <source>
        <dbReference type="PROSITE" id="PS51072"/>
    </source>
</evidence>
<name>A0A7S2WEI6_9STRA</name>
<dbReference type="GO" id="GO:0051645">
    <property type="term" value="P:Golgi localization"/>
    <property type="evidence" value="ECO:0007669"/>
    <property type="project" value="TreeGrafter"/>
</dbReference>
<reference evidence="8" key="1">
    <citation type="submission" date="2021-01" db="EMBL/GenBank/DDBJ databases">
        <authorList>
            <person name="Corre E."/>
            <person name="Pelletier E."/>
            <person name="Niang G."/>
            <person name="Scheremetjew M."/>
            <person name="Finn R."/>
            <person name="Kale V."/>
            <person name="Holt S."/>
            <person name="Cochrane G."/>
            <person name="Meng A."/>
            <person name="Brown T."/>
            <person name="Cohen L."/>
        </authorList>
    </citation>
    <scope>NUCLEOTIDE SEQUENCE</scope>
    <source>
        <strain evidence="8">CCMP1452</strain>
    </source>
</reference>
<organism evidence="8">
    <name type="scientific">Eucampia antarctica</name>
    <dbReference type="NCBI Taxonomy" id="49252"/>
    <lineage>
        <taxon>Eukaryota</taxon>
        <taxon>Sar</taxon>
        <taxon>Stramenopiles</taxon>
        <taxon>Ochrophyta</taxon>
        <taxon>Bacillariophyta</taxon>
        <taxon>Mediophyceae</taxon>
        <taxon>Biddulphiophycidae</taxon>
        <taxon>Hemiaulales</taxon>
        <taxon>Hemiaulaceae</taxon>
        <taxon>Eucampia</taxon>
    </lineage>
</organism>
<dbReference type="GO" id="GO:0030126">
    <property type="term" value="C:COPI vesicle coat"/>
    <property type="evidence" value="ECO:0007669"/>
    <property type="project" value="UniProtKB-UniRule"/>
</dbReference>
<evidence type="ECO:0000256" key="4">
    <source>
        <dbReference type="ARBA" id="ARBA00022927"/>
    </source>
</evidence>
<dbReference type="InterPro" id="IPR028565">
    <property type="entry name" value="MHD"/>
</dbReference>
<comment type="subcellular location">
    <subcellularLocation>
        <location evidence="5 6">Cytoplasm</location>
    </subcellularLocation>
    <subcellularLocation>
        <location evidence="5 6">Cytoplasmic vesicle</location>
        <location evidence="5 6">COPI-coated vesicle membrane</location>
        <topology evidence="5 6">Peripheral membrane protein</topology>
        <orientation evidence="5 6">Cytoplasmic side</orientation>
    </subcellularLocation>
    <subcellularLocation>
        <location evidence="5 6">Golgi apparatus membrane</location>
        <topology evidence="5 6">Peripheral membrane protein</topology>
        <orientation evidence="5 6">Cytoplasmic side</orientation>
    </subcellularLocation>
</comment>
<accession>A0A7S2WEI6</accession>
<gene>
    <name evidence="8" type="ORF">EANT1437_LOCUS9925</name>
</gene>
<proteinExistence type="inferred from homology"/>
<evidence type="ECO:0000256" key="5">
    <source>
        <dbReference type="RuleBase" id="RU364018"/>
    </source>
</evidence>
<dbReference type="GO" id="GO:0000139">
    <property type="term" value="C:Golgi membrane"/>
    <property type="evidence" value="ECO:0007669"/>
    <property type="project" value="UniProtKB-SubCell"/>
</dbReference>
<keyword evidence="5" id="KW-0931">ER-Golgi transport</keyword>
<feature type="domain" description="MHD" evidence="7">
    <location>
        <begin position="109"/>
        <end position="198"/>
    </location>
</feature>
<evidence type="ECO:0000256" key="1">
    <source>
        <dbReference type="ARBA" id="ARBA00010516"/>
    </source>
</evidence>
<keyword evidence="5" id="KW-0333">Golgi apparatus</keyword>
<evidence type="ECO:0000256" key="2">
    <source>
        <dbReference type="ARBA" id="ARBA00022448"/>
    </source>
</evidence>
<dbReference type="PANTHER" id="PTHR10121:SF0">
    <property type="entry name" value="COATOMER SUBUNIT DELTA"/>
    <property type="match status" value="1"/>
</dbReference>
<dbReference type="GO" id="GO:0006888">
    <property type="term" value="P:endoplasmic reticulum to Golgi vesicle-mediated transport"/>
    <property type="evidence" value="ECO:0007669"/>
    <property type="project" value="TreeGrafter"/>
</dbReference>
<evidence type="ECO:0000256" key="6">
    <source>
        <dbReference type="RuleBase" id="RU366052"/>
    </source>
</evidence>
<dbReference type="GO" id="GO:0015031">
    <property type="term" value="P:protein transport"/>
    <property type="evidence" value="ECO:0007669"/>
    <property type="project" value="UniProtKB-KW"/>
</dbReference>
<dbReference type="PANTHER" id="PTHR10121">
    <property type="entry name" value="COATOMER SUBUNIT DELTA"/>
    <property type="match status" value="1"/>
</dbReference>
<keyword evidence="2 5" id="KW-0813">Transport</keyword>
<keyword evidence="5" id="KW-0968">Cytoplasmic vesicle</keyword>
<sequence length="198" mass="21103">MVHRVPIHTCLEGWKDSEAVVILDKVPVSLMNSIPIIYNYSSGNTYETHKAPSEPEPPRTMAKVIALAKSKNKETFMAGIAAEVNLSLFGGASKSLSSSAAAPPRSTPSTPLTLALEEKIHVSMNREGGVESCEVKGTLTFTANTDAGTTAVVAVNKPPNFTFATHPKVNKVDYDKRGCLALKGGKGFPVNRPVGILR</sequence>